<dbReference type="PANTHER" id="PTHR46985">
    <property type="entry name" value="NACHT, LRR AND PYD DOMAINS-CONTAINING PROTEIN 1"/>
    <property type="match status" value="1"/>
</dbReference>
<organism evidence="7 8">
    <name type="scientific">Sinocyclocheilus grahami</name>
    <name type="common">Dianchi golden-line fish</name>
    <name type="synonym">Barbus grahami</name>
    <dbReference type="NCBI Taxonomy" id="75366"/>
    <lineage>
        <taxon>Eukaryota</taxon>
        <taxon>Metazoa</taxon>
        <taxon>Chordata</taxon>
        <taxon>Craniata</taxon>
        <taxon>Vertebrata</taxon>
        <taxon>Euteleostomi</taxon>
        <taxon>Actinopterygii</taxon>
        <taxon>Neopterygii</taxon>
        <taxon>Teleostei</taxon>
        <taxon>Ostariophysi</taxon>
        <taxon>Cypriniformes</taxon>
        <taxon>Cyprinidae</taxon>
        <taxon>Cyprininae</taxon>
        <taxon>Sinocyclocheilus</taxon>
    </lineage>
</organism>
<reference evidence="7" key="1">
    <citation type="submission" date="2025-08" db="UniProtKB">
        <authorList>
            <consortium name="Ensembl"/>
        </authorList>
    </citation>
    <scope>IDENTIFICATION</scope>
</reference>
<proteinExistence type="predicted"/>
<dbReference type="GO" id="GO:0045087">
    <property type="term" value="P:innate immune response"/>
    <property type="evidence" value="ECO:0007669"/>
    <property type="project" value="UniProtKB-KW"/>
</dbReference>
<keyword evidence="5" id="KW-0395">Inflammatory response</keyword>
<evidence type="ECO:0000256" key="3">
    <source>
        <dbReference type="ARBA" id="ARBA00022588"/>
    </source>
</evidence>
<dbReference type="Ensembl" id="ENSSGRT00000076388.1">
    <property type="protein sequence ID" value="ENSSGRP00000071716.1"/>
    <property type="gene ID" value="ENSSGRG00000036618.1"/>
</dbReference>
<dbReference type="PROSITE" id="PS50209">
    <property type="entry name" value="CARD"/>
    <property type="match status" value="1"/>
</dbReference>
<dbReference type="Proteomes" id="UP000472262">
    <property type="component" value="Unassembled WGS sequence"/>
</dbReference>
<keyword evidence="8" id="KW-1185">Reference proteome</keyword>
<dbReference type="InterPro" id="IPR051249">
    <property type="entry name" value="NLRP_Inflammasome"/>
</dbReference>
<dbReference type="GO" id="GO:0005829">
    <property type="term" value="C:cytosol"/>
    <property type="evidence" value="ECO:0007669"/>
    <property type="project" value="UniProtKB-SubCell"/>
</dbReference>
<evidence type="ECO:0000313" key="8">
    <source>
        <dbReference type="Proteomes" id="UP000472262"/>
    </source>
</evidence>
<dbReference type="GO" id="GO:0042981">
    <property type="term" value="P:regulation of apoptotic process"/>
    <property type="evidence" value="ECO:0007669"/>
    <property type="project" value="InterPro"/>
</dbReference>
<feature type="domain" description="CARD" evidence="6">
    <location>
        <begin position="19"/>
        <end position="94"/>
    </location>
</feature>
<dbReference type="PANTHER" id="PTHR46985:SF2">
    <property type="entry name" value="APOPTOSIS-ASSOCIATED SPECK-LIKE PROTEIN CONTAINING A CARD"/>
    <property type="match status" value="1"/>
</dbReference>
<comment type="subcellular location">
    <subcellularLocation>
        <location evidence="1">Cytoplasm</location>
        <location evidence="1">Cytosol</location>
    </subcellularLocation>
</comment>
<evidence type="ECO:0000256" key="4">
    <source>
        <dbReference type="ARBA" id="ARBA00022859"/>
    </source>
</evidence>
<protein>
    <recommendedName>
        <fullName evidence="6">CARD domain-containing protein</fullName>
    </recommendedName>
</protein>
<dbReference type="InterPro" id="IPR011029">
    <property type="entry name" value="DEATH-like_dom_sf"/>
</dbReference>
<keyword evidence="4" id="KW-0391">Immunity</keyword>
<accession>A0A672Q9N5</accession>
<dbReference type="AlphaFoldDB" id="A0A672Q9N5"/>
<dbReference type="InterPro" id="IPR001315">
    <property type="entry name" value="CARD"/>
</dbReference>
<keyword evidence="2" id="KW-0963">Cytoplasm</keyword>
<sequence length="94" mass="10824">NFEKFGSKTVLKLKQSVILVIRVKMVMPIVDELRSGGMLEWEPYCKIRAADTNQKKMRELYEVLHSGGDKVKSAFYSQLEMQEPCLFRDLGKAP</sequence>
<dbReference type="GO" id="GO:0006954">
    <property type="term" value="P:inflammatory response"/>
    <property type="evidence" value="ECO:0007669"/>
    <property type="project" value="UniProtKB-KW"/>
</dbReference>
<keyword evidence="3" id="KW-0399">Innate immunity</keyword>
<evidence type="ECO:0000313" key="7">
    <source>
        <dbReference type="Ensembl" id="ENSSGRP00000071716.1"/>
    </source>
</evidence>
<dbReference type="Gene3D" id="1.10.533.10">
    <property type="entry name" value="Death Domain, Fas"/>
    <property type="match status" value="1"/>
</dbReference>
<evidence type="ECO:0000256" key="2">
    <source>
        <dbReference type="ARBA" id="ARBA00022490"/>
    </source>
</evidence>
<evidence type="ECO:0000256" key="1">
    <source>
        <dbReference type="ARBA" id="ARBA00004514"/>
    </source>
</evidence>
<dbReference type="Pfam" id="PF00619">
    <property type="entry name" value="CARD"/>
    <property type="match status" value="1"/>
</dbReference>
<dbReference type="SUPFAM" id="SSF47986">
    <property type="entry name" value="DEATH domain"/>
    <property type="match status" value="1"/>
</dbReference>
<dbReference type="InParanoid" id="A0A672Q9N5"/>
<evidence type="ECO:0000259" key="6">
    <source>
        <dbReference type="PROSITE" id="PS50209"/>
    </source>
</evidence>
<evidence type="ECO:0000256" key="5">
    <source>
        <dbReference type="ARBA" id="ARBA00023198"/>
    </source>
</evidence>
<reference evidence="7" key="2">
    <citation type="submission" date="2025-09" db="UniProtKB">
        <authorList>
            <consortium name="Ensembl"/>
        </authorList>
    </citation>
    <scope>IDENTIFICATION</scope>
</reference>
<name>A0A672Q9N5_SINGR</name>